<dbReference type="PRINTS" id="PR00260">
    <property type="entry name" value="CHEMTRNSDUCR"/>
</dbReference>
<dbReference type="GO" id="GO:0007165">
    <property type="term" value="P:signal transduction"/>
    <property type="evidence" value="ECO:0007669"/>
    <property type="project" value="UniProtKB-KW"/>
</dbReference>
<dbReference type="PROSITE" id="PS50192">
    <property type="entry name" value="T_SNARE"/>
    <property type="match status" value="1"/>
</dbReference>
<dbReference type="RefSeq" id="WP_015905259.1">
    <property type="nucleotide sequence ID" value="NC_012108.1"/>
</dbReference>
<dbReference type="PANTHER" id="PTHR32089:SF112">
    <property type="entry name" value="LYSOZYME-LIKE PROTEIN-RELATED"/>
    <property type="match status" value="1"/>
</dbReference>
<dbReference type="SMART" id="SM01049">
    <property type="entry name" value="Cache_2"/>
    <property type="match status" value="1"/>
</dbReference>
<comment type="subcellular location">
    <subcellularLocation>
        <location evidence="1">Cell inner membrane</location>
        <topology evidence="1">Multi-pass membrane protein</topology>
    </subcellularLocation>
</comment>
<dbReference type="Pfam" id="PF17200">
    <property type="entry name" value="sCache_2"/>
    <property type="match status" value="1"/>
</dbReference>
<dbReference type="Pfam" id="PF00015">
    <property type="entry name" value="MCPsignal"/>
    <property type="match status" value="1"/>
</dbReference>
<evidence type="ECO:0000259" key="13">
    <source>
        <dbReference type="PROSITE" id="PS50192"/>
    </source>
</evidence>
<dbReference type="GO" id="GO:0005886">
    <property type="term" value="C:plasma membrane"/>
    <property type="evidence" value="ECO:0007669"/>
    <property type="project" value="UniProtKB-SubCell"/>
</dbReference>
<evidence type="ECO:0000256" key="11">
    <source>
        <dbReference type="SAM" id="Phobius"/>
    </source>
</evidence>
<dbReference type="GO" id="GO:0004888">
    <property type="term" value="F:transmembrane signaling receptor activity"/>
    <property type="evidence" value="ECO:0007669"/>
    <property type="project" value="InterPro"/>
</dbReference>
<dbReference type="STRING" id="177437.HRM2_34240"/>
<keyword evidence="5 11" id="KW-1133">Transmembrane helix</keyword>
<gene>
    <name evidence="14" type="primary">mcpB2</name>
    <name evidence="14" type="ordered locus">HRM2_34240</name>
</gene>
<dbReference type="InterPro" id="IPR004090">
    <property type="entry name" value="Chemotax_Me-accpt_rcpt"/>
</dbReference>
<dbReference type="Gene3D" id="3.30.450.20">
    <property type="entry name" value="PAS domain"/>
    <property type="match status" value="1"/>
</dbReference>
<evidence type="ECO:0000256" key="1">
    <source>
        <dbReference type="ARBA" id="ARBA00004429"/>
    </source>
</evidence>
<sequence>MSLSKKLSLLILSFCLTLGLVGFFSLQTLKSNQIEGKKQGLKLILSFARQQSQFYVDQAEKGIITKEEAERQVINTLSNMHSGASYVWASGDKSLMRVHPSKKRVGQFQETQKKFLKILENAEFGYMQLNIKKPGTNKKVSKINCFVKLPKWNWVIGCGEFTDDLSAAYWNAASKFIIISVLLLVCVVTLAVFIAKSILVKIGGEPNYAAEVTNLIAEGRLNEKIEGNFQENSLLGSITKMQTALQKMVKSIQVGADKLTDSTKELSLISEDMSKSSQLTSEKSNSVATASEEMSTNMNAVSAAMEQSSTNTNMVGTAVEEMSSTIREIAQNTENARSMTHDAVEKTQTTTDQVDELGQAANQISKVVETITDISEQVNLLALNATIEAARAGEAGKGFAVVANEIKNLASQTALASSEIKGQIDGIQSSTRGTVEQISAISGIVSQINDIVSAIATAVEEQSVTTSEITQNMSQVTVGIQEVNENINQSSTVAAEITKDINDVNQSSVDMADRSEQIKRRATELSGFAEELHHLANQFKI</sequence>
<evidence type="ECO:0000256" key="2">
    <source>
        <dbReference type="ARBA" id="ARBA00022475"/>
    </source>
</evidence>
<feature type="domain" description="T-SNARE coiled-coil homology" evidence="13">
    <location>
        <begin position="428"/>
        <end position="490"/>
    </location>
</feature>
<dbReference type="PROSITE" id="PS50111">
    <property type="entry name" value="CHEMOTAXIS_TRANSDUC_2"/>
    <property type="match status" value="1"/>
</dbReference>
<evidence type="ECO:0000256" key="7">
    <source>
        <dbReference type="ARBA" id="ARBA00023224"/>
    </source>
</evidence>
<proteinExistence type="inferred from homology"/>
<dbReference type="Proteomes" id="UP000000442">
    <property type="component" value="Chromosome"/>
</dbReference>
<dbReference type="InterPro" id="IPR033480">
    <property type="entry name" value="sCache_2"/>
</dbReference>
<dbReference type="eggNOG" id="COG4564">
    <property type="taxonomic scope" value="Bacteria"/>
</dbReference>
<evidence type="ECO:0000256" key="6">
    <source>
        <dbReference type="ARBA" id="ARBA00023136"/>
    </source>
</evidence>
<dbReference type="HOGENOM" id="CLU_000445_107_21_7"/>
<dbReference type="SUPFAM" id="SSF58104">
    <property type="entry name" value="Methyl-accepting chemotaxis protein (MCP) signaling domain"/>
    <property type="match status" value="1"/>
</dbReference>
<dbReference type="PANTHER" id="PTHR32089">
    <property type="entry name" value="METHYL-ACCEPTING CHEMOTAXIS PROTEIN MCPB"/>
    <property type="match status" value="1"/>
</dbReference>
<dbReference type="Gene3D" id="1.10.287.950">
    <property type="entry name" value="Methyl-accepting chemotaxis protein"/>
    <property type="match status" value="1"/>
</dbReference>
<feature type="compositionally biased region" description="Polar residues" evidence="10">
    <location>
        <begin position="275"/>
        <end position="294"/>
    </location>
</feature>
<feature type="domain" description="Methyl-accepting transducer" evidence="12">
    <location>
        <begin position="262"/>
        <end position="505"/>
    </location>
</feature>
<name>C0QMI2_DESAH</name>
<protein>
    <submittedName>
        <fullName evidence="14">McpB2</fullName>
    </submittedName>
</protein>
<feature type="region of interest" description="Disordered" evidence="10">
    <location>
        <begin position="272"/>
        <end position="294"/>
    </location>
</feature>
<organism evidence="14 15">
    <name type="scientific">Desulforapulum autotrophicum (strain ATCC 43914 / DSM 3382 / VKM B-1955 / HRM2)</name>
    <name type="common">Desulfobacterium autotrophicum</name>
    <dbReference type="NCBI Taxonomy" id="177437"/>
    <lineage>
        <taxon>Bacteria</taxon>
        <taxon>Pseudomonadati</taxon>
        <taxon>Thermodesulfobacteriota</taxon>
        <taxon>Desulfobacteria</taxon>
        <taxon>Desulfobacterales</taxon>
        <taxon>Desulfobacteraceae</taxon>
        <taxon>Desulforapulum</taxon>
    </lineage>
</organism>
<keyword evidence="7 9" id="KW-0807">Transducer</keyword>
<dbReference type="eggNOG" id="COG0840">
    <property type="taxonomic scope" value="Bacteria"/>
</dbReference>
<evidence type="ECO:0000256" key="3">
    <source>
        <dbReference type="ARBA" id="ARBA00022519"/>
    </source>
</evidence>
<evidence type="ECO:0000313" key="14">
    <source>
        <dbReference type="EMBL" id="ACN16499.1"/>
    </source>
</evidence>
<dbReference type="KEGG" id="dat:HRM2_34240"/>
<evidence type="ECO:0000256" key="9">
    <source>
        <dbReference type="PROSITE-ProRule" id="PRU00284"/>
    </source>
</evidence>
<accession>C0QMI2</accession>
<dbReference type="InterPro" id="IPR004089">
    <property type="entry name" value="MCPsignal_dom"/>
</dbReference>
<keyword evidence="4 11" id="KW-0812">Transmembrane</keyword>
<feature type="transmembrane region" description="Helical" evidence="11">
    <location>
        <begin position="176"/>
        <end position="195"/>
    </location>
</feature>
<keyword evidence="2" id="KW-1003">Cell membrane</keyword>
<evidence type="ECO:0000259" key="12">
    <source>
        <dbReference type="PROSITE" id="PS50111"/>
    </source>
</evidence>
<dbReference type="EMBL" id="CP001087">
    <property type="protein sequence ID" value="ACN16499.1"/>
    <property type="molecule type" value="Genomic_DNA"/>
</dbReference>
<evidence type="ECO:0000256" key="10">
    <source>
        <dbReference type="SAM" id="MobiDB-lite"/>
    </source>
</evidence>
<keyword evidence="3" id="KW-0997">Cell inner membrane</keyword>
<dbReference type="SMART" id="SM00283">
    <property type="entry name" value="MA"/>
    <property type="match status" value="1"/>
</dbReference>
<comment type="similarity">
    <text evidence="8">Belongs to the methyl-accepting chemotaxis (MCP) protein family.</text>
</comment>
<evidence type="ECO:0000256" key="8">
    <source>
        <dbReference type="ARBA" id="ARBA00029447"/>
    </source>
</evidence>
<dbReference type="InterPro" id="IPR000727">
    <property type="entry name" value="T_SNARE_dom"/>
</dbReference>
<evidence type="ECO:0000256" key="4">
    <source>
        <dbReference type="ARBA" id="ARBA00022692"/>
    </source>
</evidence>
<dbReference type="GO" id="GO:0006935">
    <property type="term" value="P:chemotaxis"/>
    <property type="evidence" value="ECO:0007669"/>
    <property type="project" value="InterPro"/>
</dbReference>
<evidence type="ECO:0000256" key="5">
    <source>
        <dbReference type="ARBA" id="ARBA00022989"/>
    </source>
</evidence>
<dbReference type="AlphaFoldDB" id="C0QMI2"/>
<reference evidence="14 15" key="1">
    <citation type="journal article" date="2009" name="Environ. Microbiol.">
        <title>Genome sequence of Desulfobacterium autotrophicum HRM2, a marine sulfate reducer oxidizing organic carbon completely to carbon dioxide.</title>
        <authorList>
            <person name="Strittmatter A.W."/>
            <person name="Liesegang H."/>
            <person name="Rabus R."/>
            <person name="Decker I."/>
            <person name="Amann J."/>
            <person name="Andres S."/>
            <person name="Henne A."/>
            <person name="Fricke W.F."/>
            <person name="Martinez-Arias R."/>
            <person name="Bartels D."/>
            <person name="Goesmann A."/>
            <person name="Krause L."/>
            <person name="Puehler A."/>
            <person name="Klenk H.P."/>
            <person name="Richter M."/>
            <person name="Schuler M."/>
            <person name="Gloeckner F.O."/>
            <person name="Meyerdierks A."/>
            <person name="Gottschalk G."/>
            <person name="Amann R."/>
        </authorList>
    </citation>
    <scope>NUCLEOTIDE SEQUENCE [LARGE SCALE GENOMIC DNA]</scope>
    <source>
        <strain evidence="15">ATCC 43914 / DSM 3382 / HRM2</strain>
    </source>
</reference>
<evidence type="ECO:0000313" key="15">
    <source>
        <dbReference type="Proteomes" id="UP000000442"/>
    </source>
</evidence>
<dbReference type="OrthoDB" id="9787709at2"/>
<keyword evidence="6 11" id="KW-0472">Membrane</keyword>
<keyword evidence="15" id="KW-1185">Reference proteome</keyword>